<sequence>MGGGRENQERAGAGGRGRERWEEREQQEGREEQEEQKGQQEEQKGQQEEQKGQQERLQAALELVGLVGREVAERVVDAAHVRMFRRIQELTLAGRTDAEIEAALTSETDHAYGLPAAALKA</sequence>
<gene>
    <name evidence="2" type="ORF">VO63_35030</name>
</gene>
<proteinExistence type="predicted"/>
<keyword evidence="3" id="KW-1185">Reference proteome</keyword>
<protein>
    <submittedName>
        <fullName evidence="2">Uncharacterized protein</fullName>
    </submittedName>
</protein>
<feature type="compositionally biased region" description="Basic and acidic residues" evidence="1">
    <location>
        <begin position="16"/>
        <end position="54"/>
    </location>
</feature>
<evidence type="ECO:0000313" key="3">
    <source>
        <dbReference type="Proteomes" id="UP000265325"/>
    </source>
</evidence>
<feature type="region of interest" description="Disordered" evidence="1">
    <location>
        <begin position="1"/>
        <end position="56"/>
    </location>
</feature>
<accession>A0A2P2GCT4</accession>
<comment type="caution">
    <text evidence="2">The sequence shown here is derived from an EMBL/GenBank/DDBJ whole genome shotgun (WGS) entry which is preliminary data.</text>
</comment>
<evidence type="ECO:0000256" key="1">
    <source>
        <dbReference type="SAM" id="MobiDB-lite"/>
    </source>
</evidence>
<evidence type="ECO:0000313" key="2">
    <source>
        <dbReference type="EMBL" id="KKZ69291.1"/>
    </source>
</evidence>
<dbReference type="AlphaFoldDB" id="A0A2P2GCT4"/>
<dbReference type="EMBL" id="LAQS01000101">
    <property type="protein sequence ID" value="KKZ69291.1"/>
    <property type="molecule type" value="Genomic_DNA"/>
</dbReference>
<organism evidence="2 3">
    <name type="scientific">Streptomyces showdoensis</name>
    <dbReference type="NCBI Taxonomy" id="68268"/>
    <lineage>
        <taxon>Bacteria</taxon>
        <taxon>Bacillati</taxon>
        <taxon>Actinomycetota</taxon>
        <taxon>Actinomycetes</taxon>
        <taxon>Kitasatosporales</taxon>
        <taxon>Streptomycetaceae</taxon>
        <taxon>Streptomyces</taxon>
    </lineage>
</organism>
<dbReference type="Proteomes" id="UP000265325">
    <property type="component" value="Unassembled WGS sequence"/>
</dbReference>
<reference evidence="2 3" key="1">
    <citation type="submission" date="2015-05" db="EMBL/GenBank/DDBJ databases">
        <title>Draft Genome assembly of Streptomyces showdoensis.</title>
        <authorList>
            <person name="Thapa K.K."/>
            <person name="Metsa-Ketela M."/>
        </authorList>
    </citation>
    <scope>NUCLEOTIDE SEQUENCE [LARGE SCALE GENOMIC DNA]</scope>
    <source>
        <strain evidence="2 3">ATCC 15227</strain>
    </source>
</reference>
<name>A0A2P2GCT4_STREW</name>